<gene>
    <name evidence="3" type="ORF">HBR001_LOCUS2985</name>
    <name evidence="4" type="ORF">HBR001_LOCUS5505</name>
</gene>
<dbReference type="Gene3D" id="1.10.287.110">
    <property type="entry name" value="DnaJ domain"/>
    <property type="match status" value="1"/>
</dbReference>
<dbReference type="InterPro" id="IPR036869">
    <property type="entry name" value="J_dom_sf"/>
</dbReference>
<protein>
    <recommendedName>
        <fullName evidence="2">J domain-containing protein</fullName>
    </recommendedName>
</protein>
<evidence type="ECO:0000313" key="4">
    <source>
        <dbReference type="EMBL" id="CAI5732405.1"/>
    </source>
</evidence>
<dbReference type="SMART" id="SM00271">
    <property type="entry name" value="DnaJ"/>
    <property type="match status" value="1"/>
</dbReference>
<proteinExistence type="predicted"/>
<dbReference type="PANTHER" id="PTHR44272:SF3">
    <property type="entry name" value="J DOMAIN-CONTAINING PROTEIN"/>
    <property type="match status" value="1"/>
</dbReference>
<dbReference type="Proteomes" id="UP001162031">
    <property type="component" value="Unassembled WGS sequence"/>
</dbReference>
<dbReference type="EMBL" id="CANTFL010001155">
    <property type="protein sequence ID" value="CAI5732405.1"/>
    <property type="molecule type" value="Genomic_DNA"/>
</dbReference>
<evidence type="ECO:0000313" key="3">
    <source>
        <dbReference type="EMBL" id="CAI5722906.1"/>
    </source>
</evidence>
<accession>A0AAV0TKD2</accession>
<dbReference type="PANTHER" id="PTHR44272">
    <property type="entry name" value="DNAJ DOMAIN (PROKARYOTIC HEAT SHOCK PROTEIN)"/>
    <property type="match status" value="1"/>
</dbReference>
<sequence length="424" mass="46796">MSDPVPKQPDEGSVNLYEILGVEKMASELEIKTAYRKLALKYHPDRNAGSMEAADKFKQASAAYAVLSDPNKRRQYDVAGESGKDLAFESVDVESMGGFGRVVGALFTKIGMPIPTQISQTVLAAARDLCDERNNSTQLPLVTQMVFGMERHAKVDKQDAHFYKLHVDRDRESVVFMCRSASKSKFKLVLFDQHGAVRMVQESSKKSRCTAADMYLSSNVELMDLNPELWPGATADSELPEIFSKLTMFEVRRTVPLEKGEHLFCVYGDNWLSAVKYSIKCLKIDEQSPALRTIQQTESELVGIKHDLDALQREYVAAKAAFEKVCARVEAKQLRTEELLHDREQSYEAFLAGCDPNHAAGVFDEGRGSNTSQNGHKGGPLNEAASPAGGIRNIFGGLQNRFFAGKERTGSMDTAGNASSFNAS</sequence>
<dbReference type="InterPro" id="IPR018253">
    <property type="entry name" value="DnaJ_domain_CS"/>
</dbReference>
<dbReference type="PROSITE" id="PS50076">
    <property type="entry name" value="DNAJ_2"/>
    <property type="match status" value="1"/>
</dbReference>
<organism evidence="3 5">
    <name type="scientific">Hyaloperonospora brassicae</name>
    <name type="common">Brassica downy mildew</name>
    <name type="synonym">Peronospora brassicae</name>
    <dbReference type="NCBI Taxonomy" id="162125"/>
    <lineage>
        <taxon>Eukaryota</taxon>
        <taxon>Sar</taxon>
        <taxon>Stramenopiles</taxon>
        <taxon>Oomycota</taxon>
        <taxon>Peronosporomycetes</taxon>
        <taxon>Peronosporales</taxon>
        <taxon>Peronosporaceae</taxon>
        <taxon>Hyaloperonospora</taxon>
    </lineage>
</organism>
<comment type="caution">
    <text evidence="3">The sequence shown here is derived from an EMBL/GenBank/DDBJ whole genome shotgun (WGS) entry which is preliminary data.</text>
</comment>
<evidence type="ECO:0000256" key="1">
    <source>
        <dbReference type="SAM" id="MobiDB-lite"/>
    </source>
</evidence>
<reference evidence="3" key="1">
    <citation type="submission" date="2022-12" db="EMBL/GenBank/DDBJ databases">
        <authorList>
            <person name="Webb A."/>
        </authorList>
    </citation>
    <scope>NUCLEOTIDE SEQUENCE</scope>
    <source>
        <strain evidence="3">Hp1</strain>
    </source>
</reference>
<feature type="region of interest" description="Disordered" evidence="1">
    <location>
        <begin position="362"/>
        <end position="386"/>
    </location>
</feature>
<keyword evidence="5" id="KW-1185">Reference proteome</keyword>
<feature type="domain" description="J" evidence="2">
    <location>
        <begin position="15"/>
        <end position="80"/>
    </location>
</feature>
<dbReference type="PROSITE" id="PS00636">
    <property type="entry name" value="DNAJ_1"/>
    <property type="match status" value="1"/>
</dbReference>
<dbReference type="PRINTS" id="PR00625">
    <property type="entry name" value="JDOMAIN"/>
</dbReference>
<dbReference type="InterPro" id="IPR001623">
    <property type="entry name" value="DnaJ_domain"/>
</dbReference>
<dbReference type="CDD" id="cd06257">
    <property type="entry name" value="DnaJ"/>
    <property type="match status" value="1"/>
</dbReference>
<dbReference type="EMBL" id="CANTFL010000458">
    <property type="protein sequence ID" value="CAI5722906.1"/>
    <property type="molecule type" value="Genomic_DNA"/>
</dbReference>
<dbReference type="InterPro" id="IPR052812">
    <property type="entry name" value="Plant_DnaJ_domain"/>
</dbReference>
<evidence type="ECO:0000313" key="5">
    <source>
        <dbReference type="Proteomes" id="UP001162031"/>
    </source>
</evidence>
<dbReference type="AlphaFoldDB" id="A0AAV0TKD2"/>
<evidence type="ECO:0000259" key="2">
    <source>
        <dbReference type="PROSITE" id="PS50076"/>
    </source>
</evidence>
<name>A0AAV0TKD2_HYABA</name>
<dbReference type="Pfam" id="PF00226">
    <property type="entry name" value="DnaJ"/>
    <property type="match status" value="1"/>
</dbReference>
<dbReference type="SUPFAM" id="SSF46565">
    <property type="entry name" value="Chaperone J-domain"/>
    <property type="match status" value="1"/>
</dbReference>